<accession>A0ABU8J369</accession>
<dbReference type="EMBL" id="JACFYJ010000103">
    <property type="protein sequence ID" value="MEI6002261.1"/>
    <property type="molecule type" value="Genomic_DNA"/>
</dbReference>
<evidence type="ECO:0000313" key="1">
    <source>
        <dbReference type="EMBL" id="MEI6002261.1"/>
    </source>
</evidence>
<sequence length="269" mass="31236">MNELAVRSLMSRLKSDPRNLLQVESSKHQIRVDHSIALTDGEFAARRAQFYVLSVYQQAELFFADLVDDLPQGLIWKSASGKAARGKEEPQLDWIVRTIKIEKPDELDKERDAEFFDDVCIFSYFRLVRNAFMHEGKETRALGAARDALVKLHRQRSEELGAAKGNARERDFIVPNAYSELQFSDFILFTRVVKSIARRLCRALKPELDSLLEHRYSYDNHYGLRKYLNREDRFESACRTRLSIDYNLTEAEISYSIPKLKKLVAAKRP</sequence>
<gene>
    <name evidence="1" type="ORF">H3V53_35605</name>
</gene>
<dbReference type="Proteomes" id="UP001386437">
    <property type="component" value="Unassembled WGS sequence"/>
</dbReference>
<keyword evidence="2" id="KW-1185">Reference proteome</keyword>
<dbReference type="RefSeq" id="WP_336601900.1">
    <property type="nucleotide sequence ID" value="NZ_JACFYJ010000103.1"/>
</dbReference>
<name>A0ABU8J369_9BURK</name>
<comment type="caution">
    <text evidence="1">The sequence shown here is derived from an EMBL/GenBank/DDBJ whole genome shotgun (WGS) entry which is preliminary data.</text>
</comment>
<evidence type="ECO:0000313" key="2">
    <source>
        <dbReference type="Proteomes" id="UP001386437"/>
    </source>
</evidence>
<reference evidence="1 2" key="1">
    <citation type="journal article" date="2022" name="Arch. Microbiol.">
        <title>Paraburkholderia bengalensis sp. nov. isolated from roots of Oryza sativa, IR64.</title>
        <authorList>
            <person name="Nag P."/>
            <person name="Mondal N."/>
            <person name="Sarkar J."/>
            <person name="Das S."/>
        </authorList>
    </citation>
    <scope>NUCLEOTIDE SEQUENCE [LARGE SCALE GENOMIC DNA]</scope>
    <source>
        <strain evidence="1 2">IR64_4_BI</strain>
    </source>
</reference>
<organism evidence="1 2">
    <name type="scientific">Paraburkholderia bengalensis</name>
    <dbReference type="NCBI Taxonomy" id="2747562"/>
    <lineage>
        <taxon>Bacteria</taxon>
        <taxon>Pseudomonadati</taxon>
        <taxon>Pseudomonadota</taxon>
        <taxon>Betaproteobacteria</taxon>
        <taxon>Burkholderiales</taxon>
        <taxon>Burkholderiaceae</taxon>
        <taxon>Paraburkholderia</taxon>
    </lineage>
</organism>
<proteinExistence type="predicted"/>
<protein>
    <submittedName>
        <fullName evidence="1">Uncharacterized protein</fullName>
    </submittedName>
</protein>